<organism evidence="2 3">
    <name type="scientific">Andalucia godoyi</name>
    <name type="common">Flagellate</name>
    <dbReference type="NCBI Taxonomy" id="505711"/>
    <lineage>
        <taxon>Eukaryota</taxon>
        <taxon>Discoba</taxon>
        <taxon>Jakobida</taxon>
        <taxon>Andalucina</taxon>
        <taxon>Andaluciidae</taxon>
        <taxon>Andalucia</taxon>
    </lineage>
</organism>
<feature type="region of interest" description="Disordered" evidence="1">
    <location>
        <begin position="1"/>
        <end position="25"/>
    </location>
</feature>
<protein>
    <submittedName>
        <fullName evidence="2">Mitochondrial UPF0193 superfamily member</fullName>
    </submittedName>
</protein>
<dbReference type="PANTHER" id="PTHR28348">
    <property type="entry name" value="UPF0193 PROTEIN EVG1"/>
    <property type="match status" value="1"/>
</dbReference>
<dbReference type="PANTHER" id="PTHR28348:SF1">
    <property type="entry name" value="UPF0193 PROTEIN EVG1"/>
    <property type="match status" value="1"/>
</dbReference>
<proteinExistence type="predicted"/>
<evidence type="ECO:0000313" key="2">
    <source>
        <dbReference type="EMBL" id="KAF0853025.1"/>
    </source>
</evidence>
<evidence type="ECO:0000256" key="1">
    <source>
        <dbReference type="SAM" id="MobiDB-lite"/>
    </source>
</evidence>
<evidence type="ECO:0000313" key="3">
    <source>
        <dbReference type="Proteomes" id="UP000799049"/>
    </source>
</evidence>
<dbReference type="Pfam" id="PF05250">
    <property type="entry name" value="UPF0193"/>
    <property type="match status" value="1"/>
</dbReference>
<accession>A0A8K0AHK5</accession>
<gene>
    <name evidence="2" type="ORF">ANDGO_02000</name>
</gene>
<keyword evidence="3" id="KW-1185">Reference proteome</keyword>
<feature type="compositionally biased region" description="Polar residues" evidence="1">
    <location>
        <begin position="9"/>
        <end position="25"/>
    </location>
</feature>
<dbReference type="InterPro" id="IPR007914">
    <property type="entry name" value="UPF0193"/>
</dbReference>
<reference evidence="2" key="1">
    <citation type="submission" date="2019-09" db="EMBL/GenBank/DDBJ databases">
        <title>The Mitochondrial Proteome of the Jakobid, Andalucia godoyi, a Protist With the Most Gene-Rich and Bacteria-Like Mitochondrial Genome.</title>
        <authorList>
            <person name="Gray M.W."/>
            <person name="Burger G."/>
            <person name="Derelle R."/>
            <person name="Klimes V."/>
            <person name="Leger M."/>
            <person name="Sarrasin M."/>
            <person name="Vlcek C."/>
            <person name="Roger A.J."/>
            <person name="Elias M."/>
            <person name="Lang B.F."/>
        </authorList>
    </citation>
    <scope>NUCLEOTIDE SEQUENCE</scope>
    <source>
        <strain evidence="2">And28</strain>
    </source>
</reference>
<dbReference type="EMBL" id="VRVR01000005">
    <property type="protein sequence ID" value="KAF0853025.1"/>
    <property type="molecule type" value="Genomic_DNA"/>
</dbReference>
<dbReference type="Proteomes" id="UP000799049">
    <property type="component" value="Unassembled WGS sequence"/>
</dbReference>
<dbReference type="OrthoDB" id="189770at2759"/>
<comment type="caution">
    <text evidence="2">The sequence shown here is derived from an EMBL/GenBank/DDBJ whole genome shotgun (WGS) entry which is preliminary data.</text>
</comment>
<sequence length="263" mass="29205">MSFSRKSHAPSSNSRIGGLSSETSKLLTTMMSQSGLNAFQQKSLSKAISTRGTLPSECPPESHIPDMNLMTKKYIEQKSAMGLDPFYRRRVIGKKVQTTIHRDAPAERDSFKPRPAKFARDKERAKLADKFEKSASFFLPKDVLASQQTSVVANSVGIVQDERDETFGGMLKHATEENVSLVDEVIERLDWIEAMARSKGLRRDHVFSMQVQIAERVSALRKAGEPSAASQLESEFKELLTAAGFSLDRPALSERNPIAHHNG</sequence>
<dbReference type="AlphaFoldDB" id="A0A8K0AHK5"/>
<name>A0A8K0AHK5_ANDGO</name>